<proteinExistence type="predicted"/>
<dbReference type="AlphaFoldDB" id="A0AAV4NAN6"/>
<organism evidence="1 2">
    <name type="scientific">Caerostris darwini</name>
    <dbReference type="NCBI Taxonomy" id="1538125"/>
    <lineage>
        <taxon>Eukaryota</taxon>
        <taxon>Metazoa</taxon>
        <taxon>Ecdysozoa</taxon>
        <taxon>Arthropoda</taxon>
        <taxon>Chelicerata</taxon>
        <taxon>Arachnida</taxon>
        <taxon>Araneae</taxon>
        <taxon>Araneomorphae</taxon>
        <taxon>Entelegynae</taxon>
        <taxon>Araneoidea</taxon>
        <taxon>Araneidae</taxon>
        <taxon>Caerostris</taxon>
    </lineage>
</organism>
<accession>A0AAV4NAN6</accession>
<comment type="caution">
    <text evidence="1">The sequence shown here is derived from an EMBL/GenBank/DDBJ whole genome shotgun (WGS) entry which is preliminary data.</text>
</comment>
<gene>
    <name evidence="1" type="ORF">CDAR_15861</name>
</gene>
<protein>
    <submittedName>
        <fullName evidence="1">Uncharacterized protein</fullName>
    </submittedName>
</protein>
<evidence type="ECO:0000313" key="1">
    <source>
        <dbReference type="EMBL" id="GIX80592.1"/>
    </source>
</evidence>
<evidence type="ECO:0000313" key="2">
    <source>
        <dbReference type="Proteomes" id="UP001054837"/>
    </source>
</evidence>
<keyword evidence="2" id="KW-1185">Reference proteome</keyword>
<dbReference type="EMBL" id="BPLQ01001306">
    <property type="protein sequence ID" value="GIX80592.1"/>
    <property type="molecule type" value="Genomic_DNA"/>
</dbReference>
<reference evidence="1 2" key="1">
    <citation type="submission" date="2021-06" db="EMBL/GenBank/DDBJ databases">
        <title>Caerostris darwini draft genome.</title>
        <authorList>
            <person name="Kono N."/>
            <person name="Arakawa K."/>
        </authorList>
    </citation>
    <scope>NUCLEOTIDE SEQUENCE [LARGE SCALE GENOMIC DNA]</scope>
</reference>
<name>A0AAV4NAN6_9ARAC</name>
<dbReference type="Proteomes" id="UP001054837">
    <property type="component" value="Unassembled WGS sequence"/>
</dbReference>
<sequence length="94" mass="10223">MIGVVAALVFVAGIAVFIIKMRDEEREASSREGPAREKSRVTPEMINAFGQFKLFTELFAFAFTTNQPRSPGGIAIQSATLASHPPHLYSQGVL</sequence>